<dbReference type="PANTHER" id="PTHR10877">
    <property type="entry name" value="POLYCYSTIN FAMILY MEMBER"/>
    <property type="match status" value="1"/>
</dbReference>
<feature type="region of interest" description="Disordered" evidence="6">
    <location>
        <begin position="1075"/>
        <end position="1211"/>
    </location>
</feature>
<dbReference type="EMBL" id="HBGA01093659">
    <property type="protein sequence ID" value="CAD9023866.1"/>
    <property type="molecule type" value="Transcribed_RNA"/>
</dbReference>
<comment type="similarity">
    <text evidence="2">Belongs to the polycystin family.</text>
</comment>
<dbReference type="Pfam" id="PF20519">
    <property type="entry name" value="Polycystin_dom"/>
    <property type="match status" value="1"/>
</dbReference>
<dbReference type="InterPro" id="IPR051223">
    <property type="entry name" value="Polycystin"/>
</dbReference>
<gene>
    <name evidence="10" type="ORF">EGYM00392_LOCUS34991</name>
</gene>
<feature type="compositionally biased region" description="Low complexity" evidence="6">
    <location>
        <begin position="1086"/>
        <end position="1096"/>
    </location>
</feature>
<feature type="transmembrane region" description="Helical" evidence="7">
    <location>
        <begin position="587"/>
        <end position="609"/>
    </location>
</feature>
<evidence type="ECO:0000256" key="2">
    <source>
        <dbReference type="ARBA" id="ARBA00007200"/>
    </source>
</evidence>
<feature type="compositionally biased region" description="Polar residues" evidence="6">
    <location>
        <begin position="1101"/>
        <end position="1135"/>
    </location>
</feature>
<evidence type="ECO:0000256" key="5">
    <source>
        <dbReference type="ARBA" id="ARBA00023136"/>
    </source>
</evidence>
<keyword evidence="5 7" id="KW-0472">Membrane</keyword>
<feature type="transmembrane region" description="Helical" evidence="7">
    <location>
        <begin position="70"/>
        <end position="87"/>
    </location>
</feature>
<feature type="transmembrane region" description="Helical" evidence="7">
    <location>
        <begin position="645"/>
        <end position="670"/>
    </location>
</feature>
<protein>
    <recommendedName>
        <fullName evidence="11">Polycystin cation channel PKD1/PKD2 domain-containing protein</fullName>
    </recommendedName>
</protein>
<feature type="compositionally biased region" description="Polar residues" evidence="6">
    <location>
        <begin position="1142"/>
        <end position="1160"/>
    </location>
</feature>
<accession>A0A7S1NJS0</accession>
<evidence type="ECO:0000259" key="9">
    <source>
        <dbReference type="Pfam" id="PF20519"/>
    </source>
</evidence>
<dbReference type="InterPro" id="IPR046791">
    <property type="entry name" value="Polycystin_dom"/>
</dbReference>
<feature type="region of interest" description="Disordered" evidence="6">
    <location>
        <begin position="934"/>
        <end position="960"/>
    </location>
</feature>
<organism evidence="10">
    <name type="scientific">Eutreptiella gymnastica</name>
    <dbReference type="NCBI Taxonomy" id="73025"/>
    <lineage>
        <taxon>Eukaryota</taxon>
        <taxon>Discoba</taxon>
        <taxon>Euglenozoa</taxon>
        <taxon>Euglenida</taxon>
        <taxon>Spirocuta</taxon>
        <taxon>Euglenophyceae</taxon>
        <taxon>Eutreptiales</taxon>
        <taxon>Eutreptiaceae</taxon>
        <taxon>Eutreptiella</taxon>
    </lineage>
</organism>
<comment type="subcellular location">
    <subcellularLocation>
        <location evidence="1">Membrane</location>
        <topology evidence="1">Multi-pass membrane protein</topology>
    </subcellularLocation>
</comment>
<evidence type="ECO:0000256" key="3">
    <source>
        <dbReference type="ARBA" id="ARBA00022692"/>
    </source>
</evidence>
<sequence length="1211" mass="135730">MTVEERRAYRKAKRLGIQLEKEEKEEKKEVQKLDPTTLQFTIQPVRAIFTPSQRVDMEKRVTAMKFLKEVLKYGLFLIIFTYVTIANRPSWAFECAQAMELTVFTNFSTADSLPNVYKYLETYAFPTLFPYTDPSSGKILPQELDNMVLGSNRLIGPVRLRTIRIQPNADCYITPRLKGLVKRCIPKEFSSDFESKDPIMIPELTLATPSNSNITNATLAGVSNLTAHAASQNLVAAGHNLTMPSGHKEYNVVWRPRWKWADGKQLCNTTSEIISKYCITIDLGHTGIQYPSSGFVMDFPPAKYFTALDAWKTNKAALMAQNITTFPPPPSKLQYSLELLTEAKKHLWMDKQTVYTCMEFSTYNAAVRVLTGVRATFEFFPSGEVKTKISRHAVSLGSLSSIRDKLSLIGDLLILLAVIAYMYEYILRVRSYFTQSLRSCMQCAVTEIERLGLTTLIVCPNCQNPFDVFKVKFCPECYKDLPVKHTCWRGYFQDLWNFLDLINLVVFIVVLSFRFIVRIDATRLDLAATVTEDTFINLYPLAWYMGFMAYWNSFNMLLCFIKTLKYLGRVKSLAVLLKTLTYSFNDLVKFLVIFFVVLLAYALAFGSAYGSDLYDYRDTSTSVTTMIRSLLGQFDYHAMERSNKMLAVLLFLSFQVLTTLIMVNMFIAILDAAHVKANKENKANKLDFLNSSLWMLIRQWRRRCGCGKDDLVTNALKVLYAIEDIPALRKAERDDARRFRKLMTDNPDNDLLVAILKHFEDRDTTQEWVYEDYEIVVTTVCNHRAAIENGSRRAGGVWEDDMEEIGQSSVTGLTGKHATAREIAKVWAQDRKLMVKLVEVKEQLNATSEVIDELNPKISQWLQSKPKMVNPQSHMNECARLRQEFLAEWGTLSGVSATAKSSSKSMRSVLGGLGFNVNSWDGSKKLNFNTLQKLVPKEDGPVRPQGDQSAPPDGKTRDIDSDYGEEMILTESHKDFIHVGDHPRPRRQSVKFTTGSPPKPQPVPEPSVHSRLQPTQSAPGPAVMALQNAGAPIRAQSDRTGPPGAGLVMTANPTVNMAYTGGAPHDHVDTVILHPCMPPPLPPRPQQAMAQPGAPAVPKPQQWSSGRAPAPQTSAYALPVQTQATPARQRQLANTTHHDSQRNPYSTTGVGYSPANNFVPSESSGSSSQRSRPTAQEIQVAKALLQRNLAIMGSGSGAPPKPRPPPGPQGY</sequence>
<evidence type="ECO:0008006" key="11">
    <source>
        <dbReference type="Google" id="ProtNLM"/>
    </source>
</evidence>
<dbReference type="PANTHER" id="PTHR10877:SF183">
    <property type="entry name" value="AT14535P-RELATED"/>
    <property type="match status" value="1"/>
</dbReference>
<evidence type="ECO:0000313" key="10">
    <source>
        <dbReference type="EMBL" id="CAD9023866.1"/>
    </source>
</evidence>
<feature type="transmembrane region" description="Helical" evidence="7">
    <location>
        <begin position="498"/>
        <end position="517"/>
    </location>
</feature>
<feature type="domain" description="Polycystin" evidence="9">
    <location>
        <begin position="332"/>
        <end position="396"/>
    </location>
</feature>
<proteinExistence type="inferred from homology"/>
<evidence type="ECO:0000256" key="7">
    <source>
        <dbReference type="SAM" id="Phobius"/>
    </source>
</evidence>
<feature type="compositionally biased region" description="Pro residues" evidence="6">
    <location>
        <begin position="1199"/>
        <end position="1211"/>
    </location>
</feature>
<evidence type="ECO:0000256" key="4">
    <source>
        <dbReference type="ARBA" id="ARBA00022989"/>
    </source>
</evidence>
<feature type="transmembrane region" description="Helical" evidence="7">
    <location>
        <begin position="541"/>
        <end position="561"/>
    </location>
</feature>
<feature type="compositionally biased region" description="Pro residues" evidence="6">
    <location>
        <begin position="1076"/>
        <end position="1085"/>
    </location>
</feature>
<feature type="transmembrane region" description="Helical" evidence="7">
    <location>
        <begin position="406"/>
        <end position="423"/>
    </location>
</feature>
<dbReference type="InterPro" id="IPR013122">
    <property type="entry name" value="PKD1_2_channel"/>
</dbReference>
<keyword evidence="3 7" id="KW-0812">Transmembrane</keyword>
<dbReference type="Gene3D" id="1.10.287.70">
    <property type="match status" value="1"/>
</dbReference>
<evidence type="ECO:0000256" key="1">
    <source>
        <dbReference type="ARBA" id="ARBA00004141"/>
    </source>
</evidence>
<keyword evidence="4 7" id="KW-1133">Transmembrane helix</keyword>
<evidence type="ECO:0000259" key="8">
    <source>
        <dbReference type="Pfam" id="PF08016"/>
    </source>
</evidence>
<dbReference type="AlphaFoldDB" id="A0A7S1NJS0"/>
<reference evidence="10" key="1">
    <citation type="submission" date="2021-01" db="EMBL/GenBank/DDBJ databases">
        <authorList>
            <person name="Corre E."/>
            <person name="Pelletier E."/>
            <person name="Niang G."/>
            <person name="Scheremetjew M."/>
            <person name="Finn R."/>
            <person name="Kale V."/>
            <person name="Holt S."/>
            <person name="Cochrane G."/>
            <person name="Meng A."/>
            <person name="Brown T."/>
            <person name="Cohen L."/>
        </authorList>
    </citation>
    <scope>NUCLEOTIDE SEQUENCE</scope>
    <source>
        <strain evidence="10">NIES-381</strain>
    </source>
</reference>
<name>A0A7S1NJS0_9EUGL</name>
<dbReference type="Pfam" id="PF08016">
    <property type="entry name" value="PKD_channel"/>
    <property type="match status" value="1"/>
</dbReference>
<feature type="domain" description="Polycystin cation channel PKD1/PKD2" evidence="8">
    <location>
        <begin position="489"/>
        <end position="673"/>
    </location>
</feature>
<dbReference type="GO" id="GO:0016020">
    <property type="term" value="C:membrane"/>
    <property type="evidence" value="ECO:0007669"/>
    <property type="project" value="UniProtKB-SubCell"/>
</dbReference>
<feature type="region of interest" description="Disordered" evidence="6">
    <location>
        <begin position="975"/>
        <end position="1022"/>
    </location>
</feature>
<feature type="compositionally biased region" description="Low complexity" evidence="6">
    <location>
        <begin position="1161"/>
        <end position="1171"/>
    </location>
</feature>
<evidence type="ECO:0000256" key="6">
    <source>
        <dbReference type="SAM" id="MobiDB-lite"/>
    </source>
</evidence>